<feature type="transmembrane region" description="Helical" evidence="1">
    <location>
        <begin position="192"/>
        <end position="209"/>
    </location>
</feature>
<dbReference type="Pfam" id="PF09948">
    <property type="entry name" value="PpoB2"/>
    <property type="match status" value="1"/>
</dbReference>
<evidence type="ECO:0000313" key="3">
    <source>
        <dbReference type="Proteomes" id="UP000094795"/>
    </source>
</evidence>
<proteinExistence type="predicted"/>
<evidence type="ECO:0008006" key="4">
    <source>
        <dbReference type="Google" id="ProtNLM"/>
    </source>
</evidence>
<feature type="transmembrane region" description="Helical" evidence="1">
    <location>
        <begin position="155"/>
        <end position="180"/>
    </location>
</feature>
<protein>
    <recommendedName>
        <fullName evidence="4">Metal-binding protein</fullName>
    </recommendedName>
</protein>
<dbReference type="Proteomes" id="UP000094795">
    <property type="component" value="Unassembled WGS sequence"/>
</dbReference>
<name>A0A1C1YSN7_9HYPH</name>
<dbReference type="InterPro" id="IPR018688">
    <property type="entry name" value="PpoB2-like"/>
</dbReference>
<feature type="transmembrane region" description="Helical" evidence="1">
    <location>
        <begin position="113"/>
        <end position="135"/>
    </location>
</feature>
<feature type="transmembrane region" description="Helical" evidence="1">
    <location>
        <begin position="254"/>
        <end position="280"/>
    </location>
</feature>
<gene>
    <name evidence="2" type="ORF">AWJ14_16380</name>
</gene>
<evidence type="ECO:0000313" key="2">
    <source>
        <dbReference type="EMBL" id="OCW56525.1"/>
    </source>
</evidence>
<keyword evidence="1" id="KW-1133">Transmembrane helix</keyword>
<dbReference type="STRING" id="1480615.AWJ14_16380"/>
<reference evidence="2 3" key="1">
    <citation type="submission" date="2015-12" db="EMBL/GenBank/DDBJ databases">
        <authorList>
            <person name="Shamseldin A."/>
            <person name="Moawad H."/>
            <person name="Abd El-Rahim W.M."/>
            <person name="Sadowsky M.J."/>
        </authorList>
    </citation>
    <scope>NUCLEOTIDE SEQUENCE [LARGE SCALE GENOMIC DNA]</scope>
    <source>
        <strain evidence="2 3">JC234</strain>
    </source>
</reference>
<organism evidence="2 3">
    <name type="scientific">Hoeflea olei</name>
    <dbReference type="NCBI Taxonomy" id="1480615"/>
    <lineage>
        <taxon>Bacteria</taxon>
        <taxon>Pseudomonadati</taxon>
        <taxon>Pseudomonadota</taxon>
        <taxon>Alphaproteobacteria</taxon>
        <taxon>Hyphomicrobiales</taxon>
        <taxon>Rhizobiaceae</taxon>
        <taxon>Hoeflea</taxon>
    </lineage>
</organism>
<keyword evidence="1" id="KW-0472">Membrane</keyword>
<dbReference type="RefSeq" id="WP_066180863.1">
    <property type="nucleotide sequence ID" value="NZ_LQZT01000034.1"/>
</dbReference>
<sequence length="310" mass="32155">MLTPRGNTDPLEGRFDRLDRPGRAIAGLARRPLWPVLAMVLLTVALAWWFLLEMAGSVAILEGSARALGPGMSVIAPLLPIEPGSFAATLADLCLSGGAAVGRLAVTSVPAGLALFAMWLAMAAAMMLPTAAPMIRTYAEIADTAAGRGEPVVHPLMLTAGYLAVWAAAAALFALVQILVGRFADGSASTPVGGATAGVILLVAGAYQFTPLKEACLSKCRNPFTTLFARWRTTTPGVFRLGIEQGLWCLGCCWALMLIMLAVGSMNVVWMAALTVFTFVEKTGAGRVTTRAGGAIVAAWGAVLLGAALT</sequence>
<feature type="transmembrane region" description="Helical" evidence="1">
    <location>
        <begin position="33"/>
        <end position="51"/>
    </location>
</feature>
<keyword evidence="3" id="KW-1185">Reference proteome</keyword>
<dbReference type="AlphaFoldDB" id="A0A1C1YSN7"/>
<feature type="transmembrane region" description="Helical" evidence="1">
    <location>
        <begin position="292"/>
        <end position="309"/>
    </location>
</feature>
<keyword evidence="1" id="KW-0812">Transmembrane</keyword>
<dbReference type="EMBL" id="LQZT01000034">
    <property type="protein sequence ID" value="OCW56525.1"/>
    <property type="molecule type" value="Genomic_DNA"/>
</dbReference>
<comment type="caution">
    <text evidence="2">The sequence shown here is derived from an EMBL/GenBank/DDBJ whole genome shotgun (WGS) entry which is preliminary data.</text>
</comment>
<dbReference type="OrthoDB" id="164118at2"/>
<accession>A0A1C1YSN7</accession>
<evidence type="ECO:0000256" key="1">
    <source>
        <dbReference type="SAM" id="Phobius"/>
    </source>
</evidence>